<reference evidence="3 4" key="1">
    <citation type="submission" date="2018-08" db="EMBL/GenBank/DDBJ databases">
        <title>A genome reference for cultivated species of the human gut microbiota.</title>
        <authorList>
            <person name="Zou Y."/>
            <person name="Xue W."/>
            <person name="Luo G."/>
        </authorList>
    </citation>
    <scope>NUCLEOTIDE SEQUENCE [LARGE SCALE GENOMIC DNA]</scope>
    <source>
        <strain evidence="3 4">AF24-29</strain>
    </source>
</reference>
<gene>
    <name evidence="3" type="ORF">DWY25_16215</name>
</gene>
<dbReference type="PANTHER" id="PTHR31302">
    <property type="entry name" value="TRANSMEMBRANE PROTEIN WITH METALLOPHOSPHOESTERASE DOMAIN-RELATED"/>
    <property type="match status" value="1"/>
</dbReference>
<dbReference type="InterPro" id="IPR051158">
    <property type="entry name" value="Metallophosphoesterase_sf"/>
</dbReference>
<organism evidence="3 4">
    <name type="scientific">Holdemania filiformis</name>
    <dbReference type="NCBI Taxonomy" id="61171"/>
    <lineage>
        <taxon>Bacteria</taxon>
        <taxon>Bacillati</taxon>
        <taxon>Bacillota</taxon>
        <taxon>Erysipelotrichia</taxon>
        <taxon>Erysipelotrichales</taxon>
        <taxon>Erysipelotrichaceae</taxon>
        <taxon>Holdemania</taxon>
    </lineage>
</organism>
<keyword evidence="1" id="KW-1133">Transmembrane helix</keyword>
<evidence type="ECO:0000259" key="2">
    <source>
        <dbReference type="Pfam" id="PF00149"/>
    </source>
</evidence>
<dbReference type="PANTHER" id="PTHR31302:SF0">
    <property type="entry name" value="TRANSMEMBRANE PROTEIN WITH METALLOPHOSPHOESTERASE DOMAIN"/>
    <property type="match status" value="1"/>
</dbReference>
<evidence type="ECO:0000313" key="4">
    <source>
        <dbReference type="Proteomes" id="UP000284178"/>
    </source>
</evidence>
<keyword evidence="1" id="KW-0472">Membrane</keyword>
<dbReference type="GO" id="GO:0016787">
    <property type="term" value="F:hydrolase activity"/>
    <property type="evidence" value="ECO:0007669"/>
    <property type="project" value="InterPro"/>
</dbReference>
<keyword evidence="4" id="KW-1185">Reference proteome</keyword>
<feature type="domain" description="Calcineurin-like phosphoesterase" evidence="2">
    <location>
        <begin position="140"/>
        <end position="296"/>
    </location>
</feature>
<evidence type="ECO:0000256" key="1">
    <source>
        <dbReference type="SAM" id="Phobius"/>
    </source>
</evidence>
<dbReference type="Gene3D" id="3.60.21.10">
    <property type="match status" value="1"/>
</dbReference>
<feature type="transmembrane region" description="Helical" evidence="1">
    <location>
        <begin position="94"/>
        <end position="115"/>
    </location>
</feature>
<dbReference type="Pfam" id="PF00149">
    <property type="entry name" value="Metallophos"/>
    <property type="match status" value="1"/>
</dbReference>
<name>A0A412FJB3_9FIRM</name>
<dbReference type="AlphaFoldDB" id="A0A412FJB3"/>
<evidence type="ECO:0000313" key="3">
    <source>
        <dbReference type="EMBL" id="RGR68251.1"/>
    </source>
</evidence>
<dbReference type="GeneID" id="83016942"/>
<keyword evidence="1" id="KW-0812">Transmembrane</keyword>
<proteinExistence type="predicted"/>
<protein>
    <recommendedName>
        <fullName evidence="2">Calcineurin-like phosphoesterase domain-containing protein</fullName>
    </recommendedName>
</protein>
<dbReference type="InterPro" id="IPR029052">
    <property type="entry name" value="Metallo-depent_PP-like"/>
</dbReference>
<accession>A0A412FJB3</accession>
<comment type="caution">
    <text evidence="3">The sequence shown here is derived from an EMBL/GenBank/DDBJ whole genome shotgun (WGS) entry which is preliminary data.</text>
</comment>
<dbReference type="SUPFAM" id="SSF56300">
    <property type="entry name" value="Metallo-dependent phosphatases"/>
    <property type="match status" value="1"/>
</dbReference>
<dbReference type="EMBL" id="QRUP01000028">
    <property type="protein sequence ID" value="RGR68251.1"/>
    <property type="molecule type" value="Genomic_DNA"/>
</dbReference>
<feature type="transmembrane region" description="Helical" evidence="1">
    <location>
        <begin position="66"/>
        <end position="88"/>
    </location>
</feature>
<dbReference type="Proteomes" id="UP000284178">
    <property type="component" value="Unassembled WGS sequence"/>
</dbReference>
<dbReference type="InterPro" id="IPR004843">
    <property type="entry name" value="Calcineurin-like_PHP"/>
</dbReference>
<dbReference type="RefSeq" id="WP_117896103.1">
    <property type="nucleotide sequence ID" value="NZ_CABJCV010000028.1"/>
</dbReference>
<sequence length="362" mass="40135">MLLKLILILVLAGILAGLVAQQHLLERSHVASGIRKKIQIFDGIAVLIFIVRFMPLPLGSTQLVQALALGVLVFLAVSTLLLLLFQLRPTGTRTWLFCWLSLSVLLSGGISVTGWRQAHTLAVHDLQLTLSSRFPHAELQFTVISDLHLGTSVNAKEINALIRLLEQTPKQPVIIAGDLFDEYTTPKQLQEFLDAVNHSQLETVYMAAGNHEYHQRRYEAYFQQIQASRIVLLRDQTIAIDEHLQLLFRQDRSQPRLALNDLIGNSNADWIVVDHQPKLKEKNPAVLLQVSGHTHAGQVAPFSLVVGLAYPCVAGRCDTQPQALVTSGMGAWGLPFRLGTESEILRVTLHFQAQSEIPADNA</sequence>